<dbReference type="SUPFAM" id="SSF81301">
    <property type="entry name" value="Nucleotidyltransferase"/>
    <property type="match status" value="1"/>
</dbReference>
<keyword evidence="4" id="KW-1185">Reference proteome</keyword>
<dbReference type="InterPro" id="IPR007685">
    <property type="entry name" value="RelA_SpoT"/>
</dbReference>
<dbReference type="Gene3D" id="3.30.460.10">
    <property type="entry name" value="Beta Polymerase, domain 2"/>
    <property type="match status" value="1"/>
</dbReference>
<comment type="caution">
    <text evidence="3">The sequence shown here is derived from an EMBL/GenBank/DDBJ whole genome shotgun (WGS) entry which is preliminary data.</text>
</comment>
<dbReference type="Proteomes" id="UP000074108">
    <property type="component" value="Unassembled WGS sequence"/>
</dbReference>
<dbReference type="EMBL" id="LDYG01000003">
    <property type="protein sequence ID" value="KUP09123.1"/>
    <property type="molecule type" value="Genomic_DNA"/>
</dbReference>
<dbReference type="Gene3D" id="1.10.287.860">
    <property type="entry name" value="Nucleotidyltransferase"/>
    <property type="match status" value="1"/>
</dbReference>
<keyword evidence="3" id="KW-0808">Transferase</keyword>
<keyword evidence="3" id="KW-0418">Kinase</keyword>
<dbReference type="InterPro" id="IPR043519">
    <property type="entry name" value="NT_sf"/>
</dbReference>
<name>A0A147KC94_9BACI</name>
<accession>A0A147KC94</accession>
<protein>
    <submittedName>
        <fullName evidence="3">GTP pyrophosphokinase</fullName>
    </submittedName>
</protein>
<dbReference type="PANTHER" id="PTHR47837:SF2">
    <property type="entry name" value="GTP PYROPHOSPHOKINASE YWAC"/>
    <property type="match status" value="1"/>
</dbReference>
<gene>
    <name evidence="3" type="ORF">Q75_01410</name>
</gene>
<dbReference type="Pfam" id="PF04607">
    <property type="entry name" value="RelA_SpoT"/>
    <property type="match status" value="1"/>
</dbReference>
<organism evidence="3 4">
    <name type="scientific">Bacillus coahuilensis p1.1.43</name>
    <dbReference type="NCBI Taxonomy" id="1150625"/>
    <lineage>
        <taxon>Bacteria</taxon>
        <taxon>Bacillati</taxon>
        <taxon>Bacillota</taxon>
        <taxon>Bacilli</taxon>
        <taxon>Bacillales</taxon>
        <taxon>Bacillaceae</taxon>
        <taxon>Bacillus</taxon>
    </lineage>
</organism>
<dbReference type="GO" id="GO:0015970">
    <property type="term" value="P:guanosine tetraphosphate biosynthetic process"/>
    <property type="evidence" value="ECO:0007669"/>
    <property type="project" value="UniProtKB-UniPathway"/>
</dbReference>
<dbReference type="InterPro" id="IPR052366">
    <property type="entry name" value="GTP_Pyrophosphokinase"/>
</dbReference>
<dbReference type="UniPathway" id="UPA00908">
    <property type="reaction ID" value="UER00884"/>
</dbReference>
<dbReference type="AlphaFoldDB" id="A0A147KC94"/>
<dbReference type="OrthoDB" id="9789634at2"/>
<dbReference type="SMART" id="SM00954">
    <property type="entry name" value="RelA_SpoT"/>
    <property type="match status" value="1"/>
</dbReference>
<dbReference type="RefSeq" id="WP_059350094.1">
    <property type="nucleotide sequence ID" value="NZ_LDYG01000003.1"/>
</dbReference>
<evidence type="ECO:0000313" key="4">
    <source>
        <dbReference type="Proteomes" id="UP000074108"/>
    </source>
</evidence>
<evidence type="ECO:0000313" key="3">
    <source>
        <dbReference type="EMBL" id="KUP09123.1"/>
    </source>
</evidence>
<dbReference type="PATRIC" id="fig|1150625.3.peg.295"/>
<evidence type="ECO:0000256" key="1">
    <source>
        <dbReference type="ARBA" id="ARBA00004976"/>
    </source>
</evidence>
<evidence type="ECO:0000259" key="2">
    <source>
        <dbReference type="SMART" id="SM00954"/>
    </source>
</evidence>
<dbReference type="STRING" id="1150625.Q75_01410"/>
<proteinExistence type="predicted"/>
<reference evidence="3 4" key="1">
    <citation type="journal article" date="2016" name="Front. Microbiol.">
        <title>Microevolution Analysis of Bacillus coahuilensis Unveils Differences in Phosphorus Acquisition Strategies and Their Regulation.</title>
        <authorList>
            <person name="Gomez-Lunar Z."/>
            <person name="Hernandez-Gonzalez I."/>
            <person name="Rodriguez-Torres M.D."/>
            <person name="Souza V."/>
            <person name="Olmedo-Alvarez G."/>
        </authorList>
    </citation>
    <scope>NUCLEOTIDE SEQUENCE [LARGE SCALE GENOMIC DNA]</scope>
    <source>
        <strain evidence="4">p1.1.43</strain>
    </source>
</reference>
<dbReference type="PANTHER" id="PTHR47837">
    <property type="entry name" value="GTP PYROPHOSPHOKINASE YJBM"/>
    <property type="match status" value="1"/>
</dbReference>
<dbReference type="GO" id="GO:0016301">
    <property type="term" value="F:kinase activity"/>
    <property type="evidence" value="ECO:0007669"/>
    <property type="project" value="UniProtKB-KW"/>
</dbReference>
<comment type="pathway">
    <text evidence="1">Purine metabolism; ppGpp biosynthesis; ppGpp from GTP: step 1/2.</text>
</comment>
<dbReference type="CDD" id="cd05399">
    <property type="entry name" value="NT_Rel-Spo_like"/>
    <property type="match status" value="1"/>
</dbReference>
<feature type="domain" description="RelA/SpoT" evidence="2">
    <location>
        <begin position="50"/>
        <end position="173"/>
    </location>
</feature>
<sequence length="236" mass="28005">MNVIQQTILQWKTLLLQYKFALDEMNTKLNILNQEFQQIHHHNPIEHLKSRVKSPESIQKKLYRKGVPITPANVKEHVRDIAGIRITCSFVTDIYQIVEMIQKQDDIEVIEVKDYIQQPKENGYKSLHLVVSIPVFMSQKTEKVVVEIQIRTIAMDFWASLEHKIYYKFNKEIPLSLQNELKEAADMISMLDSKMLAIHTEVEQIKENEKDENQMEEEWMMEWVKDFLKKADKQFS</sequence>